<proteinExistence type="predicted"/>
<protein>
    <submittedName>
        <fullName evidence="1">Uncharacterized protein</fullName>
    </submittedName>
</protein>
<organism evidence="1">
    <name type="scientific">Rhizophora mucronata</name>
    <name type="common">Asiatic mangrove</name>
    <dbReference type="NCBI Taxonomy" id="61149"/>
    <lineage>
        <taxon>Eukaryota</taxon>
        <taxon>Viridiplantae</taxon>
        <taxon>Streptophyta</taxon>
        <taxon>Embryophyta</taxon>
        <taxon>Tracheophyta</taxon>
        <taxon>Spermatophyta</taxon>
        <taxon>Magnoliopsida</taxon>
        <taxon>eudicotyledons</taxon>
        <taxon>Gunneridae</taxon>
        <taxon>Pentapetalae</taxon>
        <taxon>rosids</taxon>
        <taxon>fabids</taxon>
        <taxon>Malpighiales</taxon>
        <taxon>Rhizophoraceae</taxon>
        <taxon>Rhizophora</taxon>
    </lineage>
</organism>
<evidence type="ECO:0000313" key="1">
    <source>
        <dbReference type="EMBL" id="MBX37935.1"/>
    </source>
</evidence>
<reference evidence="1" key="1">
    <citation type="submission" date="2018-02" db="EMBL/GenBank/DDBJ databases">
        <title>Rhizophora mucronata_Transcriptome.</title>
        <authorList>
            <person name="Meera S.P."/>
            <person name="Sreeshan A."/>
            <person name="Augustine A."/>
        </authorList>
    </citation>
    <scope>NUCLEOTIDE SEQUENCE</scope>
    <source>
        <tissue evidence="1">Leaf</tissue>
    </source>
</reference>
<accession>A0A2P2N666</accession>
<sequence length="50" mass="5636">MIADQVTKPWCLIEEQVNFGLESKNSHHLGVKVDCVVVCFGRSLTPKKLH</sequence>
<name>A0A2P2N666_RHIMU</name>
<dbReference type="EMBL" id="GGEC01057451">
    <property type="protein sequence ID" value="MBX37935.1"/>
    <property type="molecule type" value="Transcribed_RNA"/>
</dbReference>
<dbReference type="AlphaFoldDB" id="A0A2P2N666"/>